<name>A0A8J3RDA6_9ACTN</name>
<dbReference type="EMBL" id="BOOH01000003">
    <property type="protein sequence ID" value="GIH74036.1"/>
    <property type="molecule type" value="Genomic_DNA"/>
</dbReference>
<dbReference type="Proteomes" id="UP000616724">
    <property type="component" value="Unassembled WGS sequence"/>
</dbReference>
<evidence type="ECO:0000256" key="1">
    <source>
        <dbReference type="SAM" id="Phobius"/>
    </source>
</evidence>
<keyword evidence="1" id="KW-0812">Transmembrane</keyword>
<dbReference type="RefSeq" id="WP_203888772.1">
    <property type="nucleotide sequence ID" value="NZ_BOOH01000003.1"/>
</dbReference>
<feature type="transmembrane region" description="Helical" evidence="1">
    <location>
        <begin position="106"/>
        <end position="125"/>
    </location>
</feature>
<reference evidence="2 3" key="1">
    <citation type="submission" date="2021-01" db="EMBL/GenBank/DDBJ databases">
        <title>Whole genome shotgun sequence of Planobispora longispora NBRC 13918.</title>
        <authorList>
            <person name="Komaki H."/>
            <person name="Tamura T."/>
        </authorList>
    </citation>
    <scope>NUCLEOTIDE SEQUENCE [LARGE SCALE GENOMIC DNA]</scope>
    <source>
        <strain evidence="2 3">NBRC 13918</strain>
    </source>
</reference>
<keyword evidence="1" id="KW-0472">Membrane</keyword>
<accession>A0A8J3RDA6</accession>
<comment type="caution">
    <text evidence="2">The sequence shown here is derived from an EMBL/GenBank/DDBJ whole genome shotgun (WGS) entry which is preliminary data.</text>
</comment>
<evidence type="ECO:0000313" key="2">
    <source>
        <dbReference type="EMBL" id="GIH74036.1"/>
    </source>
</evidence>
<proteinExistence type="predicted"/>
<dbReference type="AlphaFoldDB" id="A0A8J3RDA6"/>
<protein>
    <submittedName>
        <fullName evidence="2">Uncharacterized protein</fullName>
    </submittedName>
</protein>
<gene>
    <name evidence="2" type="ORF">Plo01_04650</name>
</gene>
<keyword evidence="3" id="KW-1185">Reference proteome</keyword>
<organism evidence="2 3">
    <name type="scientific">Planobispora longispora</name>
    <dbReference type="NCBI Taxonomy" id="28887"/>
    <lineage>
        <taxon>Bacteria</taxon>
        <taxon>Bacillati</taxon>
        <taxon>Actinomycetota</taxon>
        <taxon>Actinomycetes</taxon>
        <taxon>Streptosporangiales</taxon>
        <taxon>Streptosporangiaceae</taxon>
        <taxon>Planobispora</taxon>
    </lineage>
</organism>
<feature type="transmembrane region" description="Helical" evidence="1">
    <location>
        <begin position="45"/>
        <end position="65"/>
    </location>
</feature>
<keyword evidence="1" id="KW-1133">Transmembrane helix</keyword>
<sequence length="152" mass="15835">MRKVFLSFAAILLLAVLVQFYLATFGAFQRPLPTPGDFGAMGPHVLNGLFVIPVVSLITTIAAAVTRSGAKLIWLSIAPLGIAAAQIFVIFPLAELAGADATRTTTASHVVLGFHAVLGLFLLWASVTVLREARSPATAALTGRVPVAAARS</sequence>
<evidence type="ECO:0000313" key="3">
    <source>
        <dbReference type="Proteomes" id="UP000616724"/>
    </source>
</evidence>
<feature type="transmembrane region" description="Helical" evidence="1">
    <location>
        <begin position="72"/>
        <end position="94"/>
    </location>
</feature>